<evidence type="ECO:0000313" key="2">
    <source>
        <dbReference type="Proteomes" id="UP000807115"/>
    </source>
</evidence>
<sequence length="57" mass="6830">MCIVVCIETRTRLQRGYISFALLHCELPECQQFRRSYYIYNKFVCAMEGRTWLSSSQ</sequence>
<dbReference type="EMBL" id="CM027687">
    <property type="protein sequence ID" value="KAG0520736.1"/>
    <property type="molecule type" value="Genomic_DNA"/>
</dbReference>
<protein>
    <submittedName>
        <fullName evidence="1">Uncharacterized protein</fullName>
    </submittedName>
</protein>
<accession>A0A921U7M1</accession>
<reference evidence="1" key="2">
    <citation type="submission" date="2020-10" db="EMBL/GenBank/DDBJ databases">
        <authorList>
            <person name="Cooper E.A."/>
            <person name="Brenton Z.W."/>
            <person name="Flinn B.S."/>
            <person name="Jenkins J."/>
            <person name="Shu S."/>
            <person name="Flowers D."/>
            <person name="Luo F."/>
            <person name="Wang Y."/>
            <person name="Xia P."/>
            <person name="Barry K."/>
            <person name="Daum C."/>
            <person name="Lipzen A."/>
            <person name="Yoshinaga Y."/>
            <person name="Schmutz J."/>
            <person name="Saski C."/>
            <person name="Vermerris W."/>
            <person name="Kresovich S."/>
        </authorList>
    </citation>
    <scope>NUCLEOTIDE SEQUENCE</scope>
</reference>
<reference evidence="1" key="1">
    <citation type="journal article" date="2019" name="BMC Genomics">
        <title>A new reference genome for Sorghum bicolor reveals high levels of sequence similarity between sweet and grain genotypes: implications for the genetics of sugar metabolism.</title>
        <authorList>
            <person name="Cooper E.A."/>
            <person name="Brenton Z.W."/>
            <person name="Flinn B.S."/>
            <person name="Jenkins J."/>
            <person name="Shu S."/>
            <person name="Flowers D."/>
            <person name="Luo F."/>
            <person name="Wang Y."/>
            <person name="Xia P."/>
            <person name="Barry K."/>
            <person name="Daum C."/>
            <person name="Lipzen A."/>
            <person name="Yoshinaga Y."/>
            <person name="Schmutz J."/>
            <person name="Saski C."/>
            <person name="Vermerris W."/>
            <person name="Kresovich S."/>
        </authorList>
    </citation>
    <scope>NUCLEOTIDE SEQUENCE</scope>
</reference>
<proteinExistence type="predicted"/>
<gene>
    <name evidence="1" type="ORF">BDA96_08G100000</name>
</gene>
<dbReference type="Proteomes" id="UP000807115">
    <property type="component" value="Chromosome 8"/>
</dbReference>
<organism evidence="1 2">
    <name type="scientific">Sorghum bicolor</name>
    <name type="common">Sorghum</name>
    <name type="synonym">Sorghum vulgare</name>
    <dbReference type="NCBI Taxonomy" id="4558"/>
    <lineage>
        <taxon>Eukaryota</taxon>
        <taxon>Viridiplantae</taxon>
        <taxon>Streptophyta</taxon>
        <taxon>Embryophyta</taxon>
        <taxon>Tracheophyta</taxon>
        <taxon>Spermatophyta</taxon>
        <taxon>Magnoliopsida</taxon>
        <taxon>Liliopsida</taxon>
        <taxon>Poales</taxon>
        <taxon>Poaceae</taxon>
        <taxon>PACMAD clade</taxon>
        <taxon>Panicoideae</taxon>
        <taxon>Andropogonodae</taxon>
        <taxon>Andropogoneae</taxon>
        <taxon>Sorghinae</taxon>
        <taxon>Sorghum</taxon>
    </lineage>
</organism>
<evidence type="ECO:0000313" key="1">
    <source>
        <dbReference type="EMBL" id="KAG0520736.1"/>
    </source>
</evidence>
<comment type="caution">
    <text evidence="1">The sequence shown here is derived from an EMBL/GenBank/DDBJ whole genome shotgun (WGS) entry which is preliminary data.</text>
</comment>
<dbReference type="AlphaFoldDB" id="A0A921U7M1"/>
<name>A0A921U7M1_SORBI</name>